<feature type="compositionally biased region" description="Low complexity" evidence="1">
    <location>
        <begin position="641"/>
        <end position="661"/>
    </location>
</feature>
<dbReference type="FunCoup" id="A0A448YEV0">
    <property type="interactions" value="1777"/>
</dbReference>
<feature type="region of interest" description="Disordered" evidence="1">
    <location>
        <begin position="714"/>
        <end position="733"/>
    </location>
</feature>
<proteinExistence type="predicted"/>
<dbReference type="SMART" id="SM00563">
    <property type="entry name" value="PlsC"/>
    <property type="match status" value="1"/>
</dbReference>
<dbReference type="InParanoid" id="A0A448YEV0"/>
<feature type="transmembrane region" description="Helical" evidence="2">
    <location>
        <begin position="435"/>
        <end position="459"/>
    </location>
</feature>
<dbReference type="EMBL" id="CAACVR010000001">
    <property type="protein sequence ID" value="VEU19419.1"/>
    <property type="molecule type" value="Genomic_DNA"/>
</dbReference>
<dbReference type="GO" id="GO:0016287">
    <property type="term" value="F:glycerone-phosphate O-acyltransferase activity"/>
    <property type="evidence" value="ECO:0007669"/>
    <property type="project" value="TreeGrafter"/>
</dbReference>
<feature type="transmembrane region" description="Helical" evidence="2">
    <location>
        <begin position="523"/>
        <end position="546"/>
    </location>
</feature>
<feature type="domain" description="Phospholipid/glycerol acyltransferase" evidence="3">
    <location>
        <begin position="80"/>
        <end position="290"/>
    </location>
</feature>
<dbReference type="GO" id="GO:0004366">
    <property type="term" value="F:glycerol-3-phosphate O-acyltransferase activity"/>
    <property type="evidence" value="ECO:0007669"/>
    <property type="project" value="TreeGrafter"/>
</dbReference>
<dbReference type="GO" id="GO:0008654">
    <property type="term" value="P:phospholipid biosynthetic process"/>
    <property type="evidence" value="ECO:0007669"/>
    <property type="project" value="TreeGrafter"/>
</dbReference>
<keyword evidence="2" id="KW-1133">Transmembrane helix</keyword>
<dbReference type="AlphaFoldDB" id="A0A448YEV0"/>
<evidence type="ECO:0000256" key="2">
    <source>
        <dbReference type="SAM" id="Phobius"/>
    </source>
</evidence>
<dbReference type="SUPFAM" id="SSF69593">
    <property type="entry name" value="Glycerol-3-phosphate (1)-acyltransferase"/>
    <property type="match status" value="1"/>
</dbReference>
<feature type="transmembrane region" description="Helical" evidence="2">
    <location>
        <begin position="489"/>
        <end position="511"/>
    </location>
</feature>
<dbReference type="PANTHER" id="PTHR31605:SF2">
    <property type="entry name" value="GLYCEROL-3-PHOSPHATE O-ACYLTRANSFERASE 2"/>
    <property type="match status" value="1"/>
</dbReference>
<name>A0A448YEV0_BRENA</name>
<gene>
    <name evidence="4" type="ORF">BRENAR_LOCUS156</name>
</gene>
<evidence type="ECO:0000256" key="1">
    <source>
        <dbReference type="SAM" id="MobiDB-lite"/>
    </source>
</evidence>
<accession>A0A448YEV0</accession>
<dbReference type="CDD" id="cd07992">
    <property type="entry name" value="LPLAT_AAK14816-like"/>
    <property type="match status" value="1"/>
</dbReference>
<evidence type="ECO:0000259" key="3">
    <source>
        <dbReference type="SMART" id="SM00563"/>
    </source>
</evidence>
<keyword evidence="5" id="KW-1185">Reference proteome</keyword>
<evidence type="ECO:0000313" key="4">
    <source>
        <dbReference type="EMBL" id="VEU19419.1"/>
    </source>
</evidence>
<reference evidence="4 5" key="1">
    <citation type="submission" date="2018-12" db="EMBL/GenBank/DDBJ databases">
        <authorList>
            <person name="Tiukova I."/>
            <person name="Dainat J."/>
        </authorList>
    </citation>
    <scope>NUCLEOTIDE SEQUENCE [LARGE SCALE GENOMIC DNA]</scope>
</reference>
<organism evidence="4 5">
    <name type="scientific">Brettanomyces naardenensis</name>
    <name type="common">Yeast</name>
    <dbReference type="NCBI Taxonomy" id="13370"/>
    <lineage>
        <taxon>Eukaryota</taxon>
        <taxon>Fungi</taxon>
        <taxon>Dikarya</taxon>
        <taxon>Ascomycota</taxon>
        <taxon>Saccharomycotina</taxon>
        <taxon>Pichiomycetes</taxon>
        <taxon>Pichiales</taxon>
        <taxon>Pichiaceae</taxon>
        <taxon>Brettanomyces</taxon>
    </lineage>
</organism>
<feature type="compositionally biased region" description="Polar residues" evidence="1">
    <location>
        <begin position="13"/>
        <end position="30"/>
    </location>
</feature>
<dbReference type="InterPro" id="IPR002123">
    <property type="entry name" value="Plipid/glycerol_acylTrfase"/>
</dbReference>
<dbReference type="OrthoDB" id="2427554at2759"/>
<sequence>MSDSNHLEAVANKQASHAVSNVDSSEQPNEPATAPSPSVARDSTTAIEFIYWLVKVVVEIFFREISIRGSFNIPVNGPTLVVIAPHANQFLDAAISMYSIYVSSNRRTHFIEAAVSFRRKLVGALSTMAGSIPVERAQDLMTSKEGEIKYKNYPEDEITIIGKGTHFKKDCEVKGLVGLAHGLGNMKVGEIISDTELKLAAPIKKAAAIKVIQEFTPYKSAPRINNHKLFDIVFDRLHDGDLIAIAPEGGSHDRTDLLPLKPGVAIMGLGAVAKYPGMKVQIVPCGLNYFHPHKFRSRAVLDFGHPIEINDEMAERYKQDARKTVGELMDTVANAMKVVTVQSPDYETLQVIQAARRLYSYDGMRADIPLPVVVEMNRNLLIGYSKYKDDPEIKHLKQSVMEYNTRLSYFGLKDHQVEHASKDLLHNFVLLWKRLVLLAFYGVLCLPGTVLFSPVLYACKKISAKKQKEALANSVVKIKANDVLGSWKVLIALVVAPICYFLYSLLGTYLVKKYQLMTFLTRTWFGSFVVFAGCWSILVCTTYASLRMGEVGMDIAKSIRPLVLSLSPKSTELNDLKEERERLSLEVTNVINDLGPKVFPKFNEQRLKELSMQVSEESDAIKEKKSRRSARRHRKHHRTASSKSTLSTTSPESSTESLASSENAFARERSESTTSSVYSGFSEFDGESDVNGKLPNLSHVSIFADKLQLGDASSTDGEIESLDSRGADYTTGAKLQSIDLTSRVRDAVLQRNQAEEGSDEKQRLDE</sequence>
<keyword evidence="2" id="KW-0472">Membrane</keyword>
<dbReference type="Proteomes" id="UP000290900">
    <property type="component" value="Unassembled WGS sequence"/>
</dbReference>
<evidence type="ECO:0000313" key="5">
    <source>
        <dbReference type="Proteomes" id="UP000290900"/>
    </source>
</evidence>
<feature type="compositionally biased region" description="Basic residues" evidence="1">
    <location>
        <begin position="624"/>
        <end position="640"/>
    </location>
</feature>
<dbReference type="PANTHER" id="PTHR31605">
    <property type="entry name" value="GLYCEROL-3-PHOSPHATE O-ACYLTRANSFERASE 1"/>
    <property type="match status" value="1"/>
</dbReference>
<keyword evidence="2" id="KW-0812">Transmembrane</keyword>
<feature type="region of interest" description="Disordered" evidence="1">
    <location>
        <begin position="613"/>
        <end position="678"/>
    </location>
</feature>
<protein>
    <submittedName>
        <fullName evidence="4">DEKNAAC100852</fullName>
    </submittedName>
</protein>
<feature type="region of interest" description="Disordered" evidence="1">
    <location>
        <begin position="1"/>
        <end position="39"/>
    </location>
</feature>
<dbReference type="InterPro" id="IPR052744">
    <property type="entry name" value="GPAT/DAPAT"/>
</dbReference>
<dbReference type="STRING" id="13370.A0A448YEV0"/>